<dbReference type="GO" id="GO:0004497">
    <property type="term" value="F:monooxygenase activity"/>
    <property type="evidence" value="ECO:0007669"/>
    <property type="project" value="InterPro"/>
</dbReference>
<keyword evidence="3" id="KW-0285">Flavoprotein</keyword>
<evidence type="ECO:0000256" key="4">
    <source>
        <dbReference type="ARBA" id="ARBA00022692"/>
    </source>
</evidence>
<feature type="transmembrane region" description="Helical" evidence="9">
    <location>
        <begin position="526"/>
        <end position="544"/>
    </location>
</feature>
<evidence type="ECO:0000256" key="5">
    <source>
        <dbReference type="ARBA" id="ARBA00022827"/>
    </source>
</evidence>
<dbReference type="InterPro" id="IPR002938">
    <property type="entry name" value="FAD-bd"/>
</dbReference>
<feature type="transmembrane region" description="Helical" evidence="9">
    <location>
        <begin position="6"/>
        <end position="25"/>
    </location>
</feature>
<feature type="transmembrane region" description="Helical" evidence="9">
    <location>
        <begin position="688"/>
        <end position="708"/>
    </location>
</feature>
<organism evidence="11 12">
    <name type="scientific">Penicillium cataractarum</name>
    <dbReference type="NCBI Taxonomy" id="2100454"/>
    <lineage>
        <taxon>Eukaryota</taxon>
        <taxon>Fungi</taxon>
        <taxon>Dikarya</taxon>
        <taxon>Ascomycota</taxon>
        <taxon>Pezizomycotina</taxon>
        <taxon>Eurotiomycetes</taxon>
        <taxon>Eurotiomycetidae</taxon>
        <taxon>Eurotiales</taxon>
        <taxon>Aspergillaceae</taxon>
        <taxon>Penicillium</taxon>
    </lineage>
</organism>
<evidence type="ECO:0000256" key="9">
    <source>
        <dbReference type="SAM" id="Phobius"/>
    </source>
</evidence>
<dbReference type="GO" id="GO:0071949">
    <property type="term" value="F:FAD binding"/>
    <property type="evidence" value="ECO:0007669"/>
    <property type="project" value="InterPro"/>
</dbReference>
<accession>A0A9W9USC7</accession>
<feature type="transmembrane region" description="Helical" evidence="9">
    <location>
        <begin position="747"/>
        <end position="765"/>
    </location>
</feature>
<reference evidence="11" key="1">
    <citation type="submission" date="2022-11" db="EMBL/GenBank/DDBJ databases">
        <authorList>
            <person name="Petersen C."/>
        </authorList>
    </citation>
    <scope>NUCLEOTIDE SEQUENCE</scope>
    <source>
        <strain evidence="11">IBT 29864</strain>
    </source>
</reference>
<dbReference type="Proteomes" id="UP001147782">
    <property type="component" value="Unassembled WGS sequence"/>
</dbReference>
<dbReference type="SUPFAM" id="SSF51905">
    <property type="entry name" value="FAD/NAD(P)-binding domain"/>
    <property type="match status" value="1"/>
</dbReference>
<dbReference type="GeneID" id="81444861"/>
<feature type="domain" description="FAD-binding" evidence="10">
    <location>
        <begin position="8"/>
        <end position="176"/>
    </location>
</feature>
<dbReference type="EMBL" id="JAPZBS010000010">
    <property type="protein sequence ID" value="KAJ5355557.1"/>
    <property type="molecule type" value="Genomic_DNA"/>
</dbReference>
<dbReference type="InterPro" id="IPR050562">
    <property type="entry name" value="FAD_mOase_fung"/>
</dbReference>
<feature type="transmembrane region" description="Helical" evidence="9">
    <location>
        <begin position="602"/>
        <end position="621"/>
    </location>
</feature>
<evidence type="ECO:0000313" key="12">
    <source>
        <dbReference type="Proteomes" id="UP001147782"/>
    </source>
</evidence>
<keyword evidence="6 9" id="KW-1133">Transmembrane helix</keyword>
<dbReference type="RefSeq" id="XP_056549580.1">
    <property type="nucleotide sequence ID" value="XM_056705682.1"/>
</dbReference>
<sequence length="814" mass="90389">MEPIDTFKIVIVGGGIAGLTLANMLEKFDLDYVLLESHGTIAPVVGASIGLFPNGLRILDQIDCYQAIEQIFEGGIPYNSQNTRDENGNFISSIEGFYTKLKKRHGYGLFFFDRQKLLEILYDNLRYKQNVLLNKRVARVNLVDGGVNVICADNSVFSGTIVVGADGIHSSVRAAMTELANQIEPGYFDPNELESIPCRYKCSFGIAQHVPGWVRGELYHITGKGRSQLVISGPDDKVYWFMFEQLPEIQYGKGIPKFSKEDEAEFVKCNSDVAITPRITFRQVYAKRLSSALTPLHEVAFKKWFFNRIITLGDSAHKPHPIGGQGGNGAIESCAELVNAISRTKARRGGNLGGLTDKDVETLFTETQSARRARADLIIKEGHDTQALFAYENLAVSSVVFKVLQPLFGGEAILDVLSSVIVGSSKIERLPVPHRPRVIPFHDELPEKPINTETHNRVRLAFLGAMGLIIFMGLKPLALPIPALELWSSSQVKLKWFGDCPINQSFNLLVGVLAVPIDSGGSSANFHLWNFIFQLISPLLIYAIEGYRAGHRATPLAVPIMYSIAMQVQGIGRIGPIYAALSAFFSHDTPLGQALPLQVVECLIPAITIGFVIPTVMALVPNPNTMAWHGWNGIWQFAPPLFNALLALTSSALRKWRVHRQPPFRTDLEQERDARLGERDFVPLLKTVYIYAFAVQATAHITSVTYAWHHPSINLAETFFALPNPLNRDWNLPSVGETMAAVLRYDMFLAVTAFFGSNIYSIWNLRRLGYIKTREALNAALAVLVGQVFVGSGATWAGLWYWREDKITAPRQTF</sequence>
<keyword evidence="4 9" id="KW-0812">Transmembrane</keyword>
<evidence type="ECO:0000256" key="2">
    <source>
        <dbReference type="ARBA" id="ARBA00007992"/>
    </source>
</evidence>
<feature type="transmembrane region" description="Helical" evidence="9">
    <location>
        <begin position="460"/>
        <end position="479"/>
    </location>
</feature>
<comment type="similarity">
    <text evidence="2">Belongs to the paxM FAD-dependent monooxygenase family.</text>
</comment>
<evidence type="ECO:0000256" key="1">
    <source>
        <dbReference type="ARBA" id="ARBA00004370"/>
    </source>
</evidence>
<dbReference type="Gene3D" id="3.50.50.60">
    <property type="entry name" value="FAD/NAD(P)-binding domain"/>
    <property type="match status" value="1"/>
</dbReference>
<feature type="transmembrane region" description="Helical" evidence="9">
    <location>
        <begin position="633"/>
        <end position="653"/>
    </location>
</feature>
<comment type="subcellular location">
    <subcellularLocation>
        <location evidence="1">Membrane</location>
    </subcellularLocation>
</comment>
<keyword evidence="5" id="KW-0274">FAD</keyword>
<keyword evidence="12" id="KW-1185">Reference proteome</keyword>
<dbReference type="GO" id="GO:0016020">
    <property type="term" value="C:membrane"/>
    <property type="evidence" value="ECO:0007669"/>
    <property type="project" value="UniProtKB-SubCell"/>
</dbReference>
<evidence type="ECO:0000313" key="11">
    <source>
        <dbReference type="EMBL" id="KAJ5355557.1"/>
    </source>
</evidence>
<dbReference type="AlphaFoldDB" id="A0A9W9USC7"/>
<name>A0A9W9USC7_9EURO</name>
<evidence type="ECO:0000259" key="10">
    <source>
        <dbReference type="Pfam" id="PF01494"/>
    </source>
</evidence>
<keyword evidence="7" id="KW-0560">Oxidoreductase</keyword>
<reference evidence="11" key="2">
    <citation type="journal article" date="2023" name="IMA Fungus">
        <title>Comparative genomic study of the Penicillium genus elucidates a diverse pangenome and 15 lateral gene transfer events.</title>
        <authorList>
            <person name="Petersen C."/>
            <person name="Sorensen T."/>
            <person name="Nielsen M.R."/>
            <person name="Sondergaard T.E."/>
            <person name="Sorensen J.L."/>
            <person name="Fitzpatrick D.A."/>
            <person name="Frisvad J.C."/>
            <person name="Nielsen K.L."/>
        </authorList>
    </citation>
    <scope>NUCLEOTIDE SEQUENCE</scope>
    <source>
        <strain evidence="11">IBT 29864</strain>
    </source>
</reference>
<dbReference type="PRINTS" id="PR00420">
    <property type="entry name" value="RNGMNOXGNASE"/>
</dbReference>
<keyword evidence="8 9" id="KW-0472">Membrane</keyword>
<dbReference type="InterPro" id="IPR036188">
    <property type="entry name" value="FAD/NAD-bd_sf"/>
</dbReference>
<evidence type="ECO:0000256" key="7">
    <source>
        <dbReference type="ARBA" id="ARBA00023002"/>
    </source>
</evidence>
<protein>
    <submittedName>
        <fullName evidence="11">FAD binding domain-containingprotein</fullName>
    </submittedName>
</protein>
<evidence type="ECO:0000256" key="8">
    <source>
        <dbReference type="ARBA" id="ARBA00023136"/>
    </source>
</evidence>
<evidence type="ECO:0000256" key="6">
    <source>
        <dbReference type="ARBA" id="ARBA00022989"/>
    </source>
</evidence>
<dbReference type="PANTHER" id="PTHR47356">
    <property type="entry name" value="FAD-DEPENDENT MONOOXYGENASE ASQG-RELATED"/>
    <property type="match status" value="1"/>
</dbReference>
<evidence type="ECO:0000256" key="3">
    <source>
        <dbReference type="ARBA" id="ARBA00022630"/>
    </source>
</evidence>
<dbReference type="OrthoDB" id="10029326at2759"/>
<dbReference type="Pfam" id="PF01494">
    <property type="entry name" value="FAD_binding_3"/>
    <property type="match status" value="1"/>
</dbReference>
<dbReference type="PANTHER" id="PTHR47356:SF2">
    <property type="entry name" value="FAD-BINDING DOMAIN-CONTAINING PROTEIN-RELATED"/>
    <property type="match status" value="1"/>
</dbReference>
<comment type="caution">
    <text evidence="11">The sequence shown here is derived from an EMBL/GenBank/DDBJ whole genome shotgun (WGS) entry which is preliminary data.</text>
</comment>
<proteinExistence type="inferred from homology"/>
<feature type="transmembrane region" description="Helical" evidence="9">
    <location>
        <begin position="777"/>
        <end position="802"/>
    </location>
</feature>
<gene>
    <name evidence="11" type="ORF">N7496_012769</name>
</gene>